<dbReference type="PANTHER" id="PTHR37170:SF1">
    <property type="entry name" value="GLUTAREDOXIN-LIKE PROTEIN"/>
    <property type="match status" value="1"/>
</dbReference>
<organism evidence="2">
    <name type="scientific">marine sediment metagenome</name>
    <dbReference type="NCBI Taxonomy" id="412755"/>
    <lineage>
        <taxon>unclassified sequences</taxon>
        <taxon>metagenomes</taxon>
        <taxon>ecological metagenomes</taxon>
    </lineage>
</organism>
<sequence length="227" mass="25146">MSQDDKYKEIIKREMAKLTKPVKLKVFTSQKVESDGTKIKACMDCGQFMTLLRVYEENSNGMLTIEELSIDDNPEFTEKFGITRVPTVLFIDGEGREVIRYLAAPQGAEIQPFLQAIFAFAGAPNYYEPTIKSTLNRIQPSTIKVMITNTCPYCPQVAAIANLFAIASEGKIKTIIVDINANPDIGQYYDASGVPYTIINDSKTLVGMVGPNEILRALIGGNINVQY</sequence>
<dbReference type="SUPFAM" id="SSF52833">
    <property type="entry name" value="Thioredoxin-like"/>
    <property type="match status" value="2"/>
</dbReference>
<feature type="domain" description="Thioredoxin-like fold" evidence="1">
    <location>
        <begin position="142"/>
        <end position="219"/>
    </location>
</feature>
<accession>A0A0F9JSI5</accession>
<dbReference type="AlphaFoldDB" id="A0A0F9JSI5"/>
<dbReference type="Pfam" id="PF13192">
    <property type="entry name" value="Thioredoxin_3"/>
    <property type="match status" value="1"/>
</dbReference>
<evidence type="ECO:0000259" key="1">
    <source>
        <dbReference type="Pfam" id="PF13192"/>
    </source>
</evidence>
<dbReference type="PANTHER" id="PTHR37170">
    <property type="entry name" value="GLUTAREDOXIN-RELATED"/>
    <property type="match status" value="1"/>
</dbReference>
<dbReference type="InterPro" id="IPR012336">
    <property type="entry name" value="Thioredoxin-like_fold"/>
</dbReference>
<reference evidence="2" key="1">
    <citation type="journal article" date="2015" name="Nature">
        <title>Complex archaea that bridge the gap between prokaryotes and eukaryotes.</title>
        <authorList>
            <person name="Spang A."/>
            <person name="Saw J.H."/>
            <person name="Jorgensen S.L."/>
            <person name="Zaremba-Niedzwiedzka K."/>
            <person name="Martijn J."/>
            <person name="Lind A.E."/>
            <person name="van Eijk R."/>
            <person name="Schleper C."/>
            <person name="Guy L."/>
            <person name="Ettema T.J."/>
        </authorList>
    </citation>
    <scope>NUCLEOTIDE SEQUENCE</scope>
</reference>
<dbReference type="Gene3D" id="3.40.30.10">
    <property type="entry name" value="Glutaredoxin"/>
    <property type="match status" value="2"/>
</dbReference>
<dbReference type="InterPro" id="IPR036249">
    <property type="entry name" value="Thioredoxin-like_sf"/>
</dbReference>
<proteinExistence type="predicted"/>
<evidence type="ECO:0000313" key="2">
    <source>
        <dbReference type="EMBL" id="KKM72658.1"/>
    </source>
</evidence>
<dbReference type="EMBL" id="LAZR01009427">
    <property type="protein sequence ID" value="KKM72658.1"/>
    <property type="molecule type" value="Genomic_DNA"/>
</dbReference>
<protein>
    <recommendedName>
        <fullName evidence="1">Thioredoxin-like fold domain-containing protein</fullName>
    </recommendedName>
</protein>
<comment type="caution">
    <text evidence="2">The sequence shown here is derived from an EMBL/GenBank/DDBJ whole genome shotgun (WGS) entry which is preliminary data.</text>
</comment>
<name>A0A0F9JSI5_9ZZZZ</name>
<gene>
    <name evidence="2" type="ORF">LCGC14_1418310</name>
</gene>